<keyword evidence="6" id="KW-1185">Reference proteome</keyword>
<evidence type="ECO:0000259" key="3">
    <source>
        <dbReference type="PROSITE" id="PS51831"/>
    </source>
</evidence>
<proteinExistence type="inferred from homology"/>
<dbReference type="InterPro" id="IPR007685">
    <property type="entry name" value="RelA_SpoT"/>
</dbReference>
<protein>
    <submittedName>
        <fullName evidence="5">Bifunctional (P)ppGpp synthetase/guanosine-3',5'-bis(Diphosphate) 3'-pyrophosphohydrolase</fullName>
    </submittedName>
</protein>
<comment type="caution">
    <text evidence="5">The sequence shown here is derived from an EMBL/GenBank/DDBJ whole genome shotgun (WGS) entry which is preliminary data.</text>
</comment>
<dbReference type="SUPFAM" id="SSF109604">
    <property type="entry name" value="HD-domain/PDEase-like"/>
    <property type="match status" value="1"/>
</dbReference>
<comment type="function">
    <text evidence="2">In eubacteria ppGpp (guanosine 3'-diphosphate 5'-diphosphate) is a mediator of the stringent response that coordinates a variety of cellular activities in response to changes in nutritional abundance.</text>
</comment>
<dbReference type="InterPro" id="IPR003607">
    <property type="entry name" value="HD/PDEase_dom"/>
</dbReference>
<dbReference type="Pfam" id="PF13291">
    <property type="entry name" value="ACT_4"/>
    <property type="match status" value="1"/>
</dbReference>
<dbReference type="InterPro" id="IPR045600">
    <property type="entry name" value="RelA/SpoT_AH_RIS"/>
</dbReference>
<feature type="domain" description="HD" evidence="3">
    <location>
        <begin position="58"/>
        <end position="158"/>
    </location>
</feature>
<dbReference type="CDD" id="cd00077">
    <property type="entry name" value="HDc"/>
    <property type="match status" value="1"/>
</dbReference>
<dbReference type="Gene3D" id="3.30.460.10">
    <property type="entry name" value="Beta Polymerase, domain 2"/>
    <property type="match status" value="1"/>
</dbReference>
<dbReference type="InterPro" id="IPR012675">
    <property type="entry name" value="Beta-grasp_dom_sf"/>
</dbReference>
<evidence type="ECO:0000256" key="2">
    <source>
        <dbReference type="RuleBase" id="RU003847"/>
    </source>
</evidence>
<sequence length="736" mass="84357">MTEAAIEKENKEIARQYKELLRISYRSLNDEDKKQIRKAFDTAVEAHKDQRRKSGEAYIFHPITVAKIVASEIGLDATSIVAALLHDVVEDTIYTLEDIEEMFGKTVATIVNGLTKISSLKKDKDVSLQAENFRKMLLTLNDDIRVIIIKIADRLHNMQTMDAMRRDKQEKIASETLYIYAPLAHRIGLYNIKTELEDLSLKYTEPEVYQDILKKIKESKEEQDAYIKEFSQIIEDSLNQEELDYDIKGRPKSIYSIHRKMKAQNVSYDEVYDKFAIRIIYKSDQANEKFLAWKIYSIVTDHFRPNPTRLRDWISSPKSTGYEALHITVMGPKGRWVEVQIRSHRMNEIAEKGYAAHYKYKQGDTKEDRGIEEWLNRLQEALENPDVNAVDFVEQFKLNLYSKEIFIFTPQGDLKSLPKGATPLDFAFSIHTEIGLKTRGARVNNKLVPLSHQLKSGDQVEIITSENAKPNVNWLDYATTARARAKIKSSLKDEKREIAEEGKAILTRKLRAQKIPFNEKVINELVVHFNLKTSLDLFYRVGIGKIDNQKLKEFASSRSNALVSYIKRKITKPVIAEDLNKDEITSKFDQLVFGRDEDETLEYKLANCCNPIPGDQVFGFVTVNDGIKVHKKNCPNALQLQSNYAYRIIPAKWIDSSQQDFKAVIKLTGIDNLGLVSEVTKEISSNLNVNMQKVGFESVDGVFSGEITLKVKNNAILTTIINRLKKINGIDKVSRE</sequence>
<dbReference type="InterPro" id="IPR002912">
    <property type="entry name" value="ACT_dom"/>
</dbReference>
<dbReference type="InterPro" id="IPR012676">
    <property type="entry name" value="TGS-like"/>
</dbReference>
<organism evidence="5 6">
    <name type="scientific">Salegentibacter maritimus</name>
    <dbReference type="NCBI Taxonomy" id="2794347"/>
    <lineage>
        <taxon>Bacteria</taxon>
        <taxon>Pseudomonadati</taxon>
        <taxon>Bacteroidota</taxon>
        <taxon>Flavobacteriia</taxon>
        <taxon>Flavobacteriales</taxon>
        <taxon>Flavobacteriaceae</taxon>
        <taxon>Salegentibacter</taxon>
    </lineage>
</organism>
<dbReference type="SMART" id="SM00471">
    <property type="entry name" value="HDc"/>
    <property type="match status" value="1"/>
</dbReference>
<dbReference type="Pfam" id="PF04607">
    <property type="entry name" value="RelA_SpoT"/>
    <property type="match status" value="1"/>
</dbReference>
<dbReference type="PROSITE" id="PS51880">
    <property type="entry name" value="TGS"/>
    <property type="match status" value="1"/>
</dbReference>
<dbReference type="SUPFAM" id="SSF81271">
    <property type="entry name" value="TGS-like"/>
    <property type="match status" value="1"/>
</dbReference>
<dbReference type="Pfam" id="PF19296">
    <property type="entry name" value="RelA_AH_RIS"/>
    <property type="match status" value="1"/>
</dbReference>
<evidence type="ECO:0000313" key="5">
    <source>
        <dbReference type="EMBL" id="MBI6120205.1"/>
    </source>
</evidence>
<dbReference type="Proteomes" id="UP000635665">
    <property type="component" value="Unassembled WGS sequence"/>
</dbReference>
<reference evidence="5 6" key="1">
    <citation type="submission" date="2020-12" db="EMBL/GenBank/DDBJ databases">
        <title>Salegentibacter orientalis sp. nov., isolated from costal sediment.</title>
        <authorList>
            <person name="Lian F.-B."/>
        </authorList>
    </citation>
    <scope>NUCLEOTIDE SEQUENCE [LARGE SCALE GENOMIC DNA]</scope>
    <source>
        <strain evidence="5 6">F60176</strain>
    </source>
</reference>
<dbReference type="InterPro" id="IPR006674">
    <property type="entry name" value="HD_domain"/>
</dbReference>
<dbReference type="Gene3D" id="3.30.70.260">
    <property type="match status" value="1"/>
</dbReference>
<evidence type="ECO:0000259" key="4">
    <source>
        <dbReference type="PROSITE" id="PS51880"/>
    </source>
</evidence>
<dbReference type="NCBIfam" id="TIGR00691">
    <property type="entry name" value="spoT_relA"/>
    <property type="match status" value="1"/>
</dbReference>
<accession>A0ABS0THD5</accession>
<dbReference type="SUPFAM" id="SSF81301">
    <property type="entry name" value="Nucleotidyltransferase"/>
    <property type="match status" value="1"/>
</dbReference>
<dbReference type="EMBL" id="JAEHNY010000007">
    <property type="protein sequence ID" value="MBI6120205.1"/>
    <property type="molecule type" value="Genomic_DNA"/>
</dbReference>
<dbReference type="Gene3D" id="3.10.20.30">
    <property type="match status" value="1"/>
</dbReference>
<dbReference type="SMART" id="SM00954">
    <property type="entry name" value="RelA_SpoT"/>
    <property type="match status" value="1"/>
</dbReference>
<dbReference type="PANTHER" id="PTHR21262:SF31">
    <property type="entry name" value="GTP PYROPHOSPHOKINASE"/>
    <property type="match status" value="1"/>
</dbReference>
<dbReference type="InterPro" id="IPR004095">
    <property type="entry name" value="TGS"/>
</dbReference>
<gene>
    <name evidence="5" type="ORF">I6U50_09245</name>
</gene>
<dbReference type="PANTHER" id="PTHR21262">
    <property type="entry name" value="GUANOSINE-3',5'-BIS DIPHOSPHATE 3'-PYROPHOSPHOHYDROLASE"/>
    <property type="match status" value="1"/>
</dbReference>
<dbReference type="InterPro" id="IPR033655">
    <property type="entry name" value="TGS_RelA/SpoT"/>
</dbReference>
<name>A0ABS0THD5_9FLAO</name>
<dbReference type="Pfam" id="PF13328">
    <property type="entry name" value="HD_4"/>
    <property type="match status" value="1"/>
</dbReference>
<evidence type="ECO:0000256" key="1">
    <source>
        <dbReference type="ARBA" id="ARBA00025704"/>
    </source>
</evidence>
<dbReference type="PROSITE" id="PS51831">
    <property type="entry name" value="HD"/>
    <property type="match status" value="1"/>
</dbReference>
<dbReference type="Gene3D" id="1.10.3210.10">
    <property type="entry name" value="Hypothetical protein af1432"/>
    <property type="match status" value="1"/>
</dbReference>
<feature type="domain" description="TGS" evidence="4">
    <location>
        <begin position="403"/>
        <end position="464"/>
    </location>
</feature>
<dbReference type="Pfam" id="PF02824">
    <property type="entry name" value="TGS"/>
    <property type="match status" value="1"/>
</dbReference>
<dbReference type="CDD" id="cd05399">
    <property type="entry name" value="NT_Rel-Spo_like"/>
    <property type="match status" value="1"/>
</dbReference>
<dbReference type="CDD" id="cd01668">
    <property type="entry name" value="TGS_RSH"/>
    <property type="match status" value="1"/>
</dbReference>
<dbReference type="InterPro" id="IPR043519">
    <property type="entry name" value="NT_sf"/>
</dbReference>
<comment type="pathway">
    <text evidence="1">Purine metabolism.</text>
</comment>
<comment type="similarity">
    <text evidence="2">Belongs to the relA/spoT family.</text>
</comment>
<dbReference type="InterPro" id="IPR004811">
    <property type="entry name" value="RelA/Spo_fam"/>
</dbReference>
<dbReference type="RefSeq" id="WP_198628123.1">
    <property type="nucleotide sequence ID" value="NZ_JAEHNY010000007.1"/>
</dbReference>
<evidence type="ECO:0000313" key="6">
    <source>
        <dbReference type="Proteomes" id="UP000635665"/>
    </source>
</evidence>